<accession>A0A9W9LIK1</accession>
<sequence length="153" mass="16953">MRPRTISLRSKSIVNSIRDRIRQGDTKHKVETPSGWRYGGEDFTKLVDSLQVEIDKDLQNDGIHVNIPSYHFPVGIYKVLACTVRRFNKGEPILNPLYPTKRLIIIPVNGAASLSPGGSLSIDTYCFIEGIPTLSGEGIDVVIVAYELKSLNA</sequence>
<comment type="caution">
    <text evidence="1">The sequence shown here is derived from an EMBL/GenBank/DDBJ whole genome shotgun (WGS) entry which is preliminary data.</text>
</comment>
<proteinExistence type="predicted"/>
<dbReference type="Proteomes" id="UP001149163">
    <property type="component" value="Unassembled WGS sequence"/>
</dbReference>
<evidence type="ECO:0000313" key="1">
    <source>
        <dbReference type="EMBL" id="KAJ5159857.1"/>
    </source>
</evidence>
<organism evidence="1 2">
    <name type="scientific">Penicillium canariense</name>
    <dbReference type="NCBI Taxonomy" id="189055"/>
    <lineage>
        <taxon>Eukaryota</taxon>
        <taxon>Fungi</taxon>
        <taxon>Dikarya</taxon>
        <taxon>Ascomycota</taxon>
        <taxon>Pezizomycotina</taxon>
        <taxon>Eurotiomycetes</taxon>
        <taxon>Eurotiomycetidae</taxon>
        <taxon>Eurotiales</taxon>
        <taxon>Aspergillaceae</taxon>
        <taxon>Penicillium</taxon>
    </lineage>
</organism>
<protein>
    <submittedName>
        <fullName evidence="1">Uncharacterized protein</fullName>
    </submittedName>
</protein>
<keyword evidence="2" id="KW-1185">Reference proteome</keyword>
<dbReference type="GeneID" id="81428162"/>
<dbReference type="RefSeq" id="XP_056541415.1">
    <property type="nucleotide sequence ID" value="XM_056688986.1"/>
</dbReference>
<dbReference type="AlphaFoldDB" id="A0A9W9LIK1"/>
<dbReference type="OrthoDB" id="4354527at2759"/>
<dbReference type="EMBL" id="JAPQKN010000004">
    <property type="protein sequence ID" value="KAJ5159857.1"/>
    <property type="molecule type" value="Genomic_DNA"/>
</dbReference>
<reference evidence="1" key="1">
    <citation type="submission" date="2022-11" db="EMBL/GenBank/DDBJ databases">
        <authorList>
            <person name="Petersen C."/>
        </authorList>
    </citation>
    <scope>NUCLEOTIDE SEQUENCE</scope>
    <source>
        <strain evidence="1">IBT 26290</strain>
    </source>
</reference>
<reference evidence="1" key="2">
    <citation type="journal article" date="2023" name="IMA Fungus">
        <title>Comparative genomic study of the Penicillium genus elucidates a diverse pangenome and 15 lateral gene transfer events.</title>
        <authorList>
            <person name="Petersen C."/>
            <person name="Sorensen T."/>
            <person name="Nielsen M.R."/>
            <person name="Sondergaard T.E."/>
            <person name="Sorensen J.L."/>
            <person name="Fitzpatrick D.A."/>
            <person name="Frisvad J.C."/>
            <person name="Nielsen K.L."/>
        </authorList>
    </citation>
    <scope>NUCLEOTIDE SEQUENCE</scope>
    <source>
        <strain evidence="1">IBT 26290</strain>
    </source>
</reference>
<evidence type="ECO:0000313" key="2">
    <source>
        <dbReference type="Proteomes" id="UP001149163"/>
    </source>
</evidence>
<name>A0A9W9LIK1_9EURO</name>
<gene>
    <name evidence="1" type="ORF">N7482_006861</name>
</gene>